<gene>
    <name evidence="6" type="ORF">C7S10_15915</name>
</gene>
<dbReference type="PANTHER" id="PTHR43214">
    <property type="entry name" value="TWO-COMPONENT RESPONSE REGULATOR"/>
    <property type="match status" value="1"/>
</dbReference>
<evidence type="ECO:0000256" key="2">
    <source>
        <dbReference type="PROSITE-ProRule" id="PRU00169"/>
    </source>
</evidence>
<keyword evidence="2" id="KW-0597">Phosphoprotein</keyword>
<dbReference type="PROSITE" id="PS50043">
    <property type="entry name" value="HTH_LUXR_2"/>
    <property type="match status" value="1"/>
</dbReference>
<dbReference type="PROSITE" id="PS50110">
    <property type="entry name" value="RESPONSE_REGULATORY"/>
    <property type="match status" value="1"/>
</dbReference>
<protein>
    <submittedName>
        <fullName evidence="6">DNA-binding response regulator</fullName>
    </submittedName>
</protein>
<dbReference type="SMART" id="SM00448">
    <property type="entry name" value="REC"/>
    <property type="match status" value="1"/>
</dbReference>
<dbReference type="InterPro" id="IPR016032">
    <property type="entry name" value="Sig_transdc_resp-reg_C-effctor"/>
</dbReference>
<dbReference type="Pfam" id="PF00072">
    <property type="entry name" value="Response_reg"/>
    <property type="match status" value="1"/>
</dbReference>
<proteinExistence type="predicted"/>
<dbReference type="Pfam" id="PF00196">
    <property type="entry name" value="GerE"/>
    <property type="match status" value="1"/>
</dbReference>
<dbReference type="GO" id="GO:0000160">
    <property type="term" value="P:phosphorelay signal transduction system"/>
    <property type="evidence" value="ECO:0007669"/>
    <property type="project" value="InterPro"/>
</dbReference>
<dbReference type="InterPro" id="IPR000792">
    <property type="entry name" value="Tscrpt_reg_LuxR_C"/>
</dbReference>
<dbReference type="OrthoDB" id="3822649at2"/>
<evidence type="ECO:0000313" key="6">
    <source>
        <dbReference type="EMBL" id="PUA80040.1"/>
    </source>
</evidence>
<sequence>MSARATPARSGTEVAVDGTDHASSPPSDGDRQGARVVIVDDHALFAETMQLALLRHGYDALVQSLPEDGSMATLRATVLGSRAHTVLLDLDLGPFGDGIDLVAPLAQSGANVVVVTASGDQGRWGACARLGARKVVSKKQPLRQILSIVRRLEQGLSVMNSGELERLLGAGRHARLSTDDARRRLDLLSPRERQVLGALIEGRHVHEIARNDVVSEATVRGQVKAIREKLEVTSQLEAVGLANSVGWRSS</sequence>
<organism evidence="6 7">
    <name type="scientific">Nocardioides currus</name>
    <dbReference type="NCBI Taxonomy" id="2133958"/>
    <lineage>
        <taxon>Bacteria</taxon>
        <taxon>Bacillati</taxon>
        <taxon>Actinomycetota</taxon>
        <taxon>Actinomycetes</taxon>
        <taxon>Propionibacteriales</taxon>
        <taxon>Nocardioidaceae</taxon>
        <taxon>Nocardioides</taxon>
    </lineage>
</organism>
<reference evidence="6 7" key="1">
    <citation type="submission" date="2018-03" db="EMBL/GenBank/DDBJ databases">
        <authorList>
            <person name="Keele B.F."/>
        </authorList>
    </citation>
    <scope>NUCLEOTIDE SEQUENCE [LARGE SCALE GENOMIC DNA]</scope>
    <source>
        <strain evidence="6 7">IB-3</strain>
    </source>
</reference>
<evidence type="ECO:0000259" key="5">
    <source>
        <dbReference type="PROSITE" id="PS50110"/>
    </source>
</evidence>
<dbReference type="Gene3D" id="3.40.50.2300">
    <property type="match status" value="1"/>
</dbReference>
<evidence type="ECO:0000313" key="7">
    <source>
        <dbReference type="Proteomes" id="UP000244867"/>
    </source>
</evidence>
<dbReference type="InterPro" id="IPR001789">
    <property type="entry name" value="Sig_transdc_resp-reg_receiver"/>
</dbReference>
<evidence type="ECO:0000256" key="3">
    <source>
        <dbReference type="SAM" id="MobiDB-lite"/>
    </source>
</evidence>
<dbReference type="InterPro" id="IPR036388">
    <property type="entry name" value="WH-like_DNA-bd_sf"/>
</dbReference>
<dbReference type="PANTHER" id="PTHR43214:SF42">
    <property type="entry name" value="TRANSCRIPTIONAL REGULATORY PROTEIN DESR"/>
    <property type="match status" value="1"/>
</dbReference>
<keyword evidence="7" id="KW-1185">Reference proteome</keyword>
<feature type="domain" description="HTH luxR-type" evidence="4">
    <location>
        <begin position="181"/>
        <end position="246"/>
    </location>
</feature>
<name>A0A2R7YUE8_9ACTN</name>
<dbReference type="SUPFAM" id="SSF46894">
    <property type="entry name" value="C-terminal effector domain of the bipartite response regulators"/>
    <property type="match status" value="1"/>
</dbReference>
<dbReference type="SMART" id="SM00421">
    <property type="entry name" value="HTH_LUXR"/>
    <property type="match status" value="1"/>
</dbReference>
<evidence type="ECO:0000256" key="1">
    <source>
        <dbReference type="ARBA" id="ARBA00023125"/>
    </source>
</evidence>
<dbReference type="InterPro" id="IPR039420">
    <property type="entry name" value="WalR-like"/>
</dbReference>
<accession>A0A2R7YUE8</accession>
<feature type="domain" description="Response regulatory" evidence="5">
    <location>
        <begin position="35"/>
        <end position="153"/>
    </location>
</feature>
<feature type="modified residue" description="4-aspartylphosphate" evidence="2">
    <location>
        <position position="89"/>
    </location>
</feature>
<dbReference type="CDD" id="cd00156">
    <property type="entry name" value="REC"/>
    <property type="match status" value="1"/>
</dbReference>
<dbReference type="Proteomes" id="UP000244867">
    <property type="component" value="Unassembled WGS sequence"/>
</dbReference>
<dbReference type="CDD" id="cd06170">
    <property type="entry name" value="LuxR_C_like"/>
    <property type="match status" value="1"/>
</dbReference>
<dbReference type="InterPro" id="IPR011006">
    <property type="entry name" value="CheY-like_superfamily"/>
</dbReference>
<dbReference type="EMBL" id="PYXZ01000007">
    <property type="protein sequence ID" value="PUA80040.1"/>
    <property type="molecule type" value="Genomic_DNA"/>
</dbReference>
<keyword evidence="1 6" id="KW-0238">DNA-binding</keyword>
<dbReference type="Gene3D" id="1.10.10.10">
    <property type="entry name" value="Winged helix-like DNA-binding domain superfamily/Winged helix DNA-binding domain"/>
    <property type="match status" value="1"/>
</dbReference>
<dbReference type="AlphaFoldDB" id="A0A2R7YUE8"/>
<dbReference type="PRINTS" id="PR00038">
    <property type="entry name" value="HTHLUXR"/>
</dbReference>
<dbReference type="SUPFAM" id="SSF52172">
    <property type="entry name" value="CheY-like"/>
    <property type="match status" value="1"/>
</dbReference>
<evidence type="ECO:0000259" key="4">
    <source>
        <dbReference type="PROSITE" id="PS50043"/>
    </source>
</evidence>
<feature type="region of interest" description="Disordered" evidence="3">
    <location>
        <begin position="1"/>
        <end position="33"/>
    </location>
</feature>
<comment type="caution">
    <text evidence="6">The sequence shown here is derived from an EMBL/GenBank/DDBJ whole genome shotgun (WGS) entry which is preliminary data.</text>
</comment>
<dbReference type="GO" id="GO:0006355">
    <property type="term" value="P:regulation of DNA-templated transcription"/>
    <property type="evidence" value="ECO:0007669"/>
    <property type="project" value="InterPro"/>
</dbReference>
<dbReference type="GO" id="GO:0003677">
    <property type="term" value="F:DNA binding"/>
    <property type="evidence" value="ECO:0007669"/>
    <property type="project" value="UniProtKB-KW"/>
</dbReference>